<name>A0A412Y7X1_9BACE</name>
<accession>A0A412Y7X1</accession>
<protein>
    <submittedName>
        <fullName evidence="1">Uncharacterized protein</fullName>
    </submittedName>
</protein>
<sequence length="95" mass="10834">MNAFVSMSYRTNITHSQQIKNTKCQKDNKVKIGKGVPLIILNGREVRSLSEQEVLKLLDPDSQNIMISIKYNLNNSKNVFQKNKANAEEISRIVN</sequence>
<gene>
    <name evidence="1" type="ORF">DWW10_12690</name>
</gene>
<comment type="caution">
    <text evidence="1">The sequence shown here is derived from an EMBL/GenBank/DDBJ whole genome shotgun (WGS) entry which is preliminary data.</text>
</comment>
<reference evidence="1 2" key="1">
    <citation type="submission" date="2018-08" db="EMBL/GenBank/DDBJ databases">
        <title>A genome reference for cultivated species of the human gut microbiota.</title>
        <authorList>
            <person name="Zou Y."/>
            <person name="Xue W."/>
            <person name="Luo G."/>
        </authorList>
    </citation>
    <scope>NUCLEOTIDE SEQUENCE [LARGE SCALE GENOMIC DNA]</scope>
    <source>
        <strain evidence="1 2">AF14-32</strain>
    </source>
</reference>
<proteinExistence type="predicted"/>
<dbReference type="AlphaFoldDB" id="A0A412Y7X1"/>
<evidence type="ECO:0000313" key="1">
    <source>
        <dbReference type="EMBL" id="RGV53515.1"/>
    </source>
</evidence>
<dbReference type="EMBL" id="QRZF01000007">
    <property type="protein sequence ID" value="RGV53515.1"/>
    <property type="molecule type" value="Genomic_DNA"/>
</dbReference>
<dbReference type="Proteomes" id="UP000283850">
    <property type="component" value="Unassembled WGS sequence"/>
</dbReference>
<evidence type="ECO:0000313" key="2">
    <source>
        <dbReference type="Proteomes" id="UP000283850"/>
    </source>
</evidence>
<organism evidence="1 2">
    <name type="scientific">Bacteroides intestinalis</name>
    <dbReference type="NCBI Taxonomy" id="329854"/>
    <lineage>
        <taxon>Bacteria</taxon>
        <taxon>Pseudomonadati</taxon>
        <taxon>Bacteroidota</taxon>
        <taxon>Bacteroidia</taxon>
        <taxon>Bacteroidales</taxon>
        <taxon>Bacteroidaceae</taxon>
        <taxon>Bacteroides</taxon>
    </lineage>
</organism>